<keyword evidence="4" id="KW-0720">Serine protease</keyword>
<evidence type="ECO:0000256" key="4">
    <source>
        <dbReference type="ARBA" id="ARBA00022825"/>
    </source>
</evidence>
<dbReference type="SUPFAM" id="SSF50156">
    <property type="entry name" value="PDZ domain-like"/>
    <property type="match status" value="1"/>
</dbReference>
<dbReference type="InterPro" id="IPR001940">
    <property type="entry name" value="Peptidase_S1C"/>
</dbReference>
<evidence type="ECO:0000256" key="5">
    <source>
        <dbReference type="SAM" id="MobiDB-lite"/>
    </source>
</evidence>
<evidence type="ECO:0000259" key="6">
    <source>
        <dbReference type="Pfam" id="PF17815"/>
    </source>
</evidence>
<gene>
    <name evidence="7" type="ORF">AB1Y20_022214</name>
</gene>
<dbReference type="PRINTS" id="PR00834">
    <property type="entry name" value="PROTEASES2C"/>
</dbReference>
<feature type="region of interest" description="Disordered" evidence="5">
    <location>
        <begin position="14"/>
        <end position="44"/>
    </location>
</feature>
<proteinExistence type="inferred from homology"/>
<dbReference type="InterPro" id="IPR041517">
    <property type="entry name" value="DEGP_PDZ"/>
</dbReference>
<evidence type="ECO:0000313" key="8">
    <source>
        <dbReference type="Proteomes" id="UP001515480"/>
    </source>
</evidence>
<dbReference type="EMBL" id="JBGBPQ010000008">
    <property type="protein sequence ID" value="KAL1520641.1"/>
    <property type="molecule type" value="Genomic_DNA"/>
</dbReference>
<dbReference type="InterPro" id="IPR009003">
    <property type="entry name" value="Peptidase_S1_PA"/>
</dbReference>
<dbReference type="GO" id="GO:0004252">
    <property type="term" value="F:serine-type endopeptidase activity"/>
    <property type="evidence" value="ECO:0007669"/>
    <property type="project" value="InterPro"/>
</dbReference>
<dbReference type="Pfam" id="PF17815">
    <property type="entry name" value="PDZ_3"/>
    <property type="match status" value="1"/>
</dbReference>
<dbReference type="InterPro" id="IPR043504">
    <property type="entry name" value="Peptidase_S1_PA_chymotrypsin"/>
</dbReference>
<dbReference type="Pfam" id="PF13365">
    <property type="entry name" value="Trypsin_2"/>
    <property type="match status" value="1"/>
</dbReference>
<evidence type="ECO:0000256" key="3">
    <source>
        <dbReference type="ARBA" id="ARBA00022801"/>
    </source>
</evidence>
<evidence type="ECO:0000313" key="7">
    <source>
        <dbReference type="EMBL" id="KAL1520641.1"/>
    </source>
</evidence>
<dbReference type="InterPro" id="IPR046449">
    <property type="entry name" value="DEGP_PDZ_sf"/>
</dbReference>
<dbReference type="Gene3D" id="2.40.10.10">
    <property type="entry name" value="Trypsin-like serine proteases"/>
    <property type="match status" value="2"/>
</dbReference>
<protein>
    <recommendedName>
        <fullName evidence="6">Protease Do-like PDZ domain-containing protein</fullName>
    </recommendedName>
</protein>
<dbReference type="AlphaFoldDB" id="A0AB34JFP2"/>
<dbReference type="Proteomes" id="UP001515480">
    <property type="component" value="Unassembled WGS sequence"/>
</dbReference>
<reference evidence="7 8" key="1">
    <citation type="journal article" date="2024" name="Science">
        <title>Giant polyketide synthase enzymes in the biosynthesis of giant marine polyether toxins.</title>
        <authorList>
            <person name="Fallon T.R."/>
            <person name="Shende V.V."/>
            <person name="Wierzbicki I.H."/>
            <person name="Pendleton A.L."/>
            <person name="Watervoot N.F."/>
            <person name="Auber R.P."/>
            <person name="Gonzalez D.J."/>
            <person name="Wisecaver J.H."/>
            <person name="Moore B.S."/>
        </authorList>
    </citation>
    <scope>NUCLEOTIDE SEQUENCE [LARGE SCALE GENOMIC DNA]</scope>
    <source>
        <strain evidence="7 8">12B1</strain>
    </source>
</reference>
<accession>A0AB34JFP2</accession>
<evidence type="ECO:0000256" key="1">
    <source>
        <dbReference type="ARBA" id="ARBA00010541"/>
    </source>
</evidence>
<sequence>MDLNDDDDEVVLFMHQSSSRARSPRHGRAGSPARPKSLRALDGRYGEAALGSPSAFADEFEPDRRRASPMPFNTQANAALQSRAGSLQLEGPADDWHSMAGQINAHDLRHAAQEGFDPEPMIKACVKVFVTQVTPSYALPWARGEEARSTGSGFVAELPSFDKANEVLHPDAAHAAPGCRCIVTNAHVVENFSLVQVRPAGSAVKYVARVLVIAHDCDLALLYVEDERFWEGLPLVTLLSGLPRLASEVVAIGFPVGGDDVSATRGVVSRILVGGLTDNLCVQIDAAINPGNSGGPVFDSTGRLVGVAFSGLMNANNVGYIIPLAVLHSFILNFRRGGVYTGKCSDCFEIQSMENETLRRRFGLADKDSGVMLSHIPPESAVHGELRVRDILMEVDGVPIANDGTIQLPGTHDLIRVTFSYLVYRVPCGHQLQLTVLRDRERREFTVEARAQPELLLICKQPLPKPSYLVLGGLVFVPLMSPYEALVPRRKLDAVLRKPNFEGEQIVVLLMVLRAEVNVGYEELLGLVDSFNGDRVHSLRELKERAEATKEGNLQFRLESGEMIVLSARKVWESEPAIFRTHRIPHRASADLR</sequence>
<organism evidence="7 8">
    <name type="scientific">Prymnesium parvum</name>
    <name type="common">Toxic golden alga</name>
    <dbReference type="NCBI Taxonomy" id="97485"/>
    <lineage>
        <taxon>Eukaryota</taxon>
        <taxon>Haptista</taxon>
        <taxon>Haptophyta</taxon>
        <taxon>Prymnesiophyceae</taxon>
        <taxon>Prymnesiales</taxon>
        <taxon>Prymnesiaceae</taxon>
        <taxon>Prymnesium</taxon>
    </lineage>
</organism>
<keyword evidence="2" id="KW-0645">Protease</keyword>
<keyword evidence="3" id="KW-0378">Hydrolase</keyword>
<comment type="similarity">
    <text evidence="1">Belongs to the peptidase S1C family.</text>
</comment>
<keyword evidence="8" id="KW-1185">Reference proteome</keyword>
<evidence type="ECO:0000256" key="2">
    <source>
        <dbReference type="ARBA" id="ARBA00022670"/>
    </source>
</evidence>
<dbReference type="PANTHER" id="PTHR45980">
    <property type="match status" value="1"/>
</dbReference>
<dbReference type="SUPFAM" id="SSF50494">
    <property type="entry name" value="Trypsin-like serine proteases"/>
    <property type="match status" value="1"/>
</dbReference>
<name>A0AB34JFP2_PRYPA</name>
<dbReference type="GO" id="GO:0006508">
    <property type="term" value="P:proteolysis"/>
    <property type="evidence" value="ECO:0007669"/>
    <property type="project" value="UniProtKB-KW"/>
</dbReference>
<feature type="domain" description="Protease Do-like PDZ" evidence="6">
    <location>
        <begin position="465"/>
        <end position="591"/>
    </location>
</feature>
<dbReference type="Gene3D" id="3.20.190.20">
    <property type="match status" value="1"/>
</dbReference>
<dbReference type="PANTHER" id="PTHR45980:SF18">
    <property type="entry name" value="PROTEASE DO-LIKE 9"/>
    <property type="match status" value="1"/>
</dbReference>
<dbReference type="Gene3D" id="2.30.42.10">
    <property type="match status" value="1"/>
</dbReference>
<dbReference type="InterPro" id="IPR036034">
    <property type="entry name" value="PDZ_sf"/>
</dbReference>
<comment type="caution">
    <text evidence="7">The sequence shown here is derived from an EMBL/GenBank/DDBJ whole genome shotgun (WGS) entry which is preliminary data.</text>
</comment>